<reference evidence="5" key="1">
    <citation type="submission" date="2022-08" db="EMBL/GenBank/DDBJ databases">
        <authorList>
            <person name="Deng Y."/>
            <person name="Han X.-F."/>
            <person name="Zhang Y.-Q."/>
        </authorList>
    </citation>
    <scope>NUCLEOTIDE SEQUENCE</scope>
    <source>
        <strain evidence="5">CPCC 203386</strain>
    </source>
</reference>
<dbReference type="Gene3D" id="3.40.50.720">
    <property type="entry name" value="NAD(P)-binding Rossmann-like Domain"/>
    <property type="match status" value="1"/>
</dbReference>
<dbReference type="PANTHER" id="PTHR43401">
    <property type="entry name" value="L-THREONINE 3-DEHYDROGENASE"/>
    <property type="match status" value="1"/>
</dbReference>
<dbReference type="RefSeq" id="WP_259539396.1">
    <property type="nucleotide sequence ID" value="NZ_JANLCJ010000004.1"/>
</dbReference>
<evidence type="ECO:0000313" key="5">
    <source>
        <dbReference type="EMBL" id="MCS5734532.1"/>
    </source>
</evidence>
<dbReference type="SUPFAM" id="SSF50129">
    <property type="entry name" value="GroES-like"/>
    <property type="match status" value="1"/>
</dbReference>
<protein>
    <submittedName>
        <fullName evidence="5">Zinc-binding dehydrogenase</fullName>
    </submittedName>
</protein>
<dbReference type="PANTHER" id="PTHR43401:SF2">
    <property type="entry name" value="L-THREONINE 3-DEHYDROGENASE"/>
    <property type="match status" value="1"/>
</dbReference>
<gene>
    <name evidence="5" type="ORF">N1032_12355</name>
</gene>
<name>A0ABT2H3Q3_9MICO</name>
<accession>A0ABT2H3Q3</accession>
<dbReference type="InterPro" id="IPR050129">
    <property type="entry name" value="Zn_alcohol_dh"/>
</dbReference>
<dbReference type="Pfam" id="PF08240">
    <property type="entry name" value="ADH_N"/>
    <property type="match status" value="1"/>
</dbReference>
<dbReference type="Pfam" id="PF00107">
    <property type="entry name" value="ADH_zinc_N"/>
    <property type="match status" value="1"/>
</dbReference>
<dbReference type="EMBL" id="JANLCJ010000004">
    <property type="protein sequence ID" value="MCS5734532.1"/>
    <property type="molecule type" value="Genomic_DNA"/>
</dbReference>
<keyword evidence="2" id="KW-0560">Oxidoreductase</keyword>
<feature type="domain" description="Alcohol dehydrogenase-like N-terminal" evidence="4">
    <location>
        <begin position="27"/>
        <end position="92"/>
    </location>
</feature>
<feature type="domain" description="Alcohol dehydrogenase-like C-terminal" evidence="3">
    <location>
        <begin position="155"/>
        <end position="261"/>
    </location>
</feature>
<evidence type="ECO:0000256" key="2">
    <source>
        <dbReference type="ARBA" id="ARBA00023002"/>
    </source>
</evidence>
<dbReference type="InterPro" id="IPR036291">
    <property type="entry name" value="NAD(P)-bd_dom_sf"/>
</dbReference>
<comment type="cofactor">
    <cofactor evidence="1">
        <name>Zn(2+)</name>
        <dbReference type="ChEBI" id="CHEBI:29105"/>
    </cofactor>
</comment>
<dbReference type="SUPFAM" id="SSF51735">
    <property type="entry name" value="NAD(P)-binding Rossmann-fold domains"/>
    <property type="match status" value="1"/>
</dbReference>
<dbReference type="Proteomes" id="UP001165586">
    <property type="component" value="Unassembled WGS sequence"/>
</dbReference>
<evidence type="ECO:0000256" key="1">
    <source>
        <dbReference type="ARBA" id="ARBA00001947"/>
    </source>
</evidence>
<dbReference type="InterPro" id="IPR013154">
    <property type="entry name" value="ADH-like_N"/>
</dbReference>
<comment type="caution">
    <text evidence="5">The sequence shown here is derived from an EMBL/GenBank/DDBJ whole genome shotgun (WGS) entry which is preliminary data.</text>
</comment>
<evidence type="ECO:0000259" key="4">
    <source>
        <dbReference type="Pfam" id="PF08240"/>
    </source>
</evidence>
<proteinExistence type="predicted"/>
<evidence type="ECO:0000259" key="3">
    <source>
        <dbReference type="Pfam" id="PF00107"/>
    </source>
</evidence>
<dbReference type="InterPro" id="IPR013149">
    <property type="entry name" value="ADH-like_C"/>
</dbReference>
<sequence length="323" mass="34496">MWAHTLVAPGRFESTEASTYTEADVREGEVLLRALVGGVCGSDLPTFRGRAHHHPDDAGGWASNVAGVPLHEIVGEVVFSRDSALSVGDRVVGWASRFDGISELVISHGSGLAPYDPSLTPAEAITIQPLACVLGAVERLDLHPGVAVTVLGQGPIGLLFSHVLNQAGAVVTGVDRIDRSEAAETFGVTNTVTTTADRWAGAVTDAERPEIVVEAVGHQIGTLEDSLAAVAFGGQVYYFGVPDDPIYPISMRAMFRKNLVLLSGATLDRRRLLLVANDYLLAHDALRREYVSHVFPVDRVQEAFEAAIEPRPGQYKIALDMVG</sequence>
<keyword evidence="6" id="KW-1185">Reference proteome</keyword>
<dbReference type="Gene3D" id="3.90.180.10">
    <property type="entry name" value="Medium-chain alcohol dehydrogenases, catalytic domain"/>
    <property type="match status" value="2"/>
</dbReference>
<organism evidence="5 6">
    <name type="scientific">Herbiconiux daphne</name>
    <dbReference type="NCBI Taxonomy" id="2970914"/>
    <lineage>
        <taxon>Bacteria</taxon>
        <taxon>Bacillati</taxon>
        <taxon>Actinomycetota</taxon>
        <taxon>Actinomycetes</taxon>
        <taxon>Micrococcales</taxon>
        <taxon>Microbacteriaceae</taxon>
        <taxon>Herbiconiux</taxon>
    </lineage>
</organism>
<evidence type="ECO:0000313" key="6">
    <source>
        <dbReference type="Proteomes" id="UP001165586"/>
    </source>
</evidence>
<dbReference type="InterPro" id="IPR011032">
    <property type="entry name" value="GroES-like_sf"/>
</dbReference>